<evidence type="ECO:0000259" key="2">
    <source>
        <dbReference type="Pfam" id="PF09423"/>
    </source>
</evidence>
<comment type="caution">
    <text evidence="3">The sequence shown here is derived from an EMBL/GenBank/DDBJ whole genome shotgun (WGS) entry which is preliminary data.</text>
</comment>
<dbReference type="Pfam" id="PF09423">
    <property type="entry name" value="PhoD"/>
    <property type="match status" value="1"/>
</dbReference>
<dbReference type="SUPFAM" id="SSF56300">
    <property type="entry name" value="Metallo-dependent phosphatases"/>
    <property type="match status" value="1"/>
</dbReference>
<dbReference type="AlphaFoldDB" id="A0A3S0K2C1"/>
<keyword evidence="4" id="KW-1185">Reference proteome</keyword>
<evidence type="ECO:0000256" key="1">
    <source>
        <dbReference type="SAM" id="MobiDB-lite"/>
    </source>
</evidence>
<evidence type="ECO:0000313" key="3">
    <source>
        <dbReference type="EMBL" id="RTR16555.1"/>
    </source>
</evidence>
<feature type="region of interest" description="Disordered" evidence="1">
    <location>
        <begin position="220"/>
        <end position="240"/>
    </location>
</feature>
<dbReference type="InterPro" id="IPR029052">
    <property type="entry name" value="Metallo-depent_PP-like"/>
</dbReference>
<feature type="region of interest" description="Disordered" evidence="1">
    <location>
        <begin position="1"/>
        <end position="37"/>
    </location>
</feature>
<feature type="domain" description="PhoD-like phosphatase metallophosphatase" evidence="2">
    <location>
        <begin position="84"/>
        <end position="335"/>
    </location>
</feature>
<sequence length="395" mass="43172">MARRRRGPVARWATSTACSPRPREPRDMTGTPPAPPRRAVLLGALAALTLPSSAGASPASAHPTLNALAARAATQPLTRIAFGSCADQTQPQPIWESVLADPPELFLFGGDNVYGDSPGPDLTELRAAYAQANAVEGLARLRAAVPVMAVWDDHDMGRNDGGASYPHRRAAQRLFAEHWALPPDDPRWAREGVYTARVFGPPGRRVQVVMLDTRSFRSPLRKTDSRGAPGRERYLPDDDPAKTMLGPAQWAWLEEQFRQPAELRLLLSSIQILAEGHGWERWGNLPRERQRLLDLIGRTNGVVLLSGDRHFGALYRETDGHPYPLTELTSSGINRVTSAKRGEAGPNRLGDRWIGANVGRITIDWAAESVALAVADVQGVERRTTRLSLSDLRAG</sequence>
<reference evidence="3 4" key="1">
    <citation type="submission" date="2018-12" db="EMBL/GenBank/DDBJ databases">
        <authorList>
            <person name="Yang Y."/>
        </authorList>
    </citation>
    <scope>NUCLEOTIDE SEQUENCE [LARGE SCALE GENOMIC DNA]</scope>
    <source>
        <strain evidence="3 4">L-25-5w-1</strain>
    </source>
</reference>
<feature type="compositionally biased region" description="Basic and acidic residues" evidence="1">
    <location>
        <begin position="221"/>
        <end position="240"/>
    </location>
</feature>
<dbReference type="InterPro" id="IPR038607">
    <property type="entry name" value="PhoD-like_sf"/>
</dbReference>
<gene>
    <name evidence="3" type="ORF">EJ903_20165</name>
</gene>
<organism evidence="3 4">
    <name type="scientific">Azospirillum griseum</name>
    <dbReference type="NCBI Taxonomy" id="2496639"/>
    <lineage>
        <taxon>Bacteria</taxon>
        <taxon>Pseudomonadati</taxon>
        <taxon>Pseudomonadota</taxon>
        <taxon>Alphaproteobacteria</taxon>
        <taxon>Rhodospirillales</taxon>
        <taxon>Azospirillaceae</taxon>
        <taxon>Azospirillum</taxon>
    </lineage>
</organism>
<dbReference type="PANTHER" id="PTHR33987">
    <property type="entry name" value="CALCINEURIN-LIKE METALLO-PHOSPHOESTERASE SUPERFAMILY PROTEIN"/>
    <property type="match status" value="1"/>
</dbReference>
<dbReference type="Gene3D" id="3.60.21.70">
    <property type="entry name" value="PhoD-like phosphatase"/>
    <property type="match status" value="1"/>
</dbReference>
<dbReference type="CDD" id="cd07389">
    <property type="entry name" value="MPP_PhoD"/>
    <property type="match status" value="1"/>
</dbReference>
<proteinExistence type="predicted"/>
<dbReference type="EMBL" id="RXMA01000024">
    <property type="protein sequence ID" value="RTR16555.1"/>
    <property type="molecule type" value="Genomic_DNA"/>
</dbReference>
<dbReference type="InterPro" id="IPR018946">
    <property type="entry name" value="PhoD-like_MPP"/>
</dbReference>
<name>A0A3S0K2C1_9PROT</name>
<evidence type="ECO:0000313" key="4">
    <source>
        <dbReference type="Proteomes" id="UP000277007"/>
    </source>
</evidence>
<protein>
    <submittedName>
        <fullName evidence="3">Alkaline phosphatase family protein</fullName>
    </submittedName>
</protein>
<dbReference type="Proteomes" id="UP000277007">
    <property type="component" value="Unassembled WGS sequence"/>
</dbReference>
<dbReference type="PANTHER" id="PTHR33987:SF1">
    <property type="entry name" value="CALCINEURIN-LIKE METALLO-PHOSPHOESTERASE SUPERFAMILY PROTEIN"/>
    <property type="match status" value="1"/>
</dbReference>
<accession>A0A3S0K2C1</accession>